<dbReference type="KEGG" id="manr:MPAN_015760"/>
<keyword evidence="2" id="KW-1185">Reference proteome</keyword>
<protein>
    <submittedName>
        <fullName evidence="1">Uncharacterized protein</fullName>
    </submittedName>
</protein>
<dbReference type="RefSeq" id="WP_176239328.1">
    <property type="nucleotide sequence ID" value="NZ_AP024412.1"/>
</dbReference>
<name>A0A7U9XUZ1_9MOLU</name>
<sequence>MKKMLVVLNIIFLSLMVFLTLKITTGNYSDSRIVIVAILAYFFEVIVFLYLFLYIPDHIKETIDKIIKLYLIIFGSIFLLIMIIQWITGWTLILYLSYRFIIYAFFIYPAILKLFLKLISYYEFKTNLFLTGLVSFVVILIMGIHGILFGLDDKYVSLVSFDEPQTIDFLLVEEKSFLVSHHDLYIKENFLFATYLEDSKYWYCIDYCVSGNPDAYDWVWLDENTLEVSGGGLSQPVIFHIYDN</sequence>
<evidence type="ECO:0000313" key="1">
    <source>
        <dbReference type="EMBL" id="BCR36683.1"/>
    </source>
</evidence>
<gene>
    <name evidence="1" type="ORF">MPAN_015760</name>
</gene>
<dbReference type="Proteomes" id="UP000620133">
    <property type="component" value="Chromosome"/>
</dbReference>
<organism evidence="1 2">
    <name type="scientific">Mariniplasma anaerobium</name>
    <dbReference type="NCBI Taxonomy" id="2735436"/>
    <lineage>
        <taxon>Bacteria</taxon>
        <taxon>Bacillati</taxon>
        <taxon>Mycoplasmatota</taxon>
        <taxon>Mollicutes</taxon>
        <taxon>Acholeplasmatales</taxon>
        <taxon>Acholeplasmataceae</taxon>
        <taxon>Mariniplasma</taxon>
    </lineage>
</organism>
<evidence type="ECO:0000313" key="2">
    <source>
        <dbReference type="Proteomes" id="UP000620133"/>
    </source>
</evidence>
<proteinExistence type="predicted"/>
<reference evidence="1" key="1">
    <citation type="submission" date="2021-01" db="EMBL/GenBank/DDBJ databases">
        <title>Draft genome sequence of Acholeplasmataceae bacterium strain Mahy22.</title>
        <authorList>
            <person name="Watanabe M."/>
            <person name="Kojima H."/>
            <person name="Fukui M."/>
        </authorList>
    </citation>
    <scope>NUCLEOTIDE SEQUENCE</scope>
    <source>
        <strain evidence="1">Mahy22</strain>
    </source>
</reference>
<dbReference type="AlphaFoldDB" id="A0A7U9XUZ1"/>
<accession>A0A7U9XUZ1</accession>
<dbReference type="EMBL" id="AP024412">
    <property type="protein sequence ID" value="BCR36683.1"/>
    <property type="molecule type" value="Genomic_DNA"/>
</dbReference>